<comment type="caution">
    <text evidence="1">The sequence shown here is derived from an EMBL/GenBank/DDBJ whole genome shotgun (WGS) entry which is preliminary data.</text>
</comment>
<accession>A0A418CF36</accession>
<evidence type="ECO:0000313" key="2">
    <source>
        <dbReference type="Proteomes" id="UP000283543"/>
    </source>
</evidence>
<dbReference type="VEuPathDB" id="FungiDB:H257_03506"/>
<protein>
    <submittedName>
        <fullName evidence="1">Uncharacterized protein</fullName>
    </submittedName>
</protein>
<evidence type="ECO:0000313" key="1">
    <source>
        <dbReference type="EMBL" id="RHY76624.1"/>
    </source>
</evidence>
<proteinExistence type="predicted"/>
<dbReference type="AlphaFoldDB" id="A0A418CF36"/>
<organism evidence="1 2">
    <name type="scientific">Aphanomyces astaci</name>
    <name type="common">Crayfish plague agent</name>
    <dbReference type="NCBI Taxonomy" id="112090"/>
    <lineage>
        <taxon>Eukaryota</taxon>
        <taxon>Sar</taxon>
        <taxon>Stramenopiles</taxon>
        <taxon>Oomycota</taxon>
        <taxon>Saprolegniomycetes</taxon>
        <taxon>Saprolegniales</taxon>
        <taxon>Verrucalvaceae</taxon>
        <taxon>Aphanomyces</taxon>
    </lineage>
</organism>
<feature type="non-terminal residue" evidence="1">
    <location>
        <position position="1"/>
    </location>
</feature>
<gene>
    <name evidence="1" type="ORF">DYB34_004555</name>
</gene>
<dbReference type="EMBL" id="QUTB01001087">
    <property type="protein sequence ID" value="RHY76624.1"/>
    <property type="molecule type" value="Genomic_DNA"/>
</dbReference>
<sequence length="49" mass="5684">DNSLPFMTLVEKKLRVIEDNIEVFGSDPSVFHCCHEDEQQENGLLYQDT</sequence>
<reference evidence="1 2" key="1">
    <citation type="submission" date="2018-08" db="EMBL/GenBank/DDBJ databases">
        <title>Aphanomyces genome sequencing and annotation.</title>
        <authorList>
            <person name="Minardi D."/>
            <person name="Oidtmann B."/>
            <person name="Van Der Giezen M."/>
            <person name="Studholme D.J."/>
        </authorList>
    </citation>
    <scope>NUCLEOTIDE SEQUENCE [LARGE SCALE GENOMIC DNA]</scope>
    <source>
        <strain evidence="1 2">Si</strain>
    </source>
</reference>
<name>A0A418CF36_APHAT</name>
<dbReference type="Proteomes" id="UP000283543">
    <property type="component" value="Unassembled WGS sequence"/>
</dbReference>